<dbReference type="InterPro" id="IPR021268">
    <property type="entry name" value="DUF2845"/>
</dbReference>
<name>A0A545UH77_9GAMM</name>
<evidence type="ECO:0000313" key="2">
    <source>
        <dbReference type="Proteomes" id="UP000315439"/>
    </source>
</evidence>
<dbReference type="Pfam" id="PF11006">
    <property type="entry name" value="DUF2845"/>
    <property type="match status" value="1"/>
</dbReference>
<dbReference type="AlphaFoldDB" id="A0A545UH77"/>
<accession>A0A545UH77</accession>
<protein>
    <submittedName>
        <fullName evidence="1">DUF2845 domain-containing protein</fullName>
    </submittedName>
</protein>
<keyword evidence="2" id="KW-1185">Reference proteome</keyword>
<evidence type="ECO:0000313" key="1">
    <source>
        <dbReference type="EMBL" id="TQV88815.1"/>
    </source>
</evidence>
<dbReference type="OrthoDB" id="8906462at2"/>
<proteinExistence type="predicted"/>
<comment type="caution">
    <text evidence="1">The sequence shown here is derived from an EMBL/GenBank/DDBJ whole genome shotgun (WGS) entry which is preliminary data.</text>
</comment>
<organism evidence="1 2">
    <name type="scientific">Aliikangiella coralliicola</name>
    <dbReference type="NCBI Taxonomy" id="2592383"/>
    <lineage>
        <taxon>Bacteria</taxon>
        <taxon>Pseudomonadati</taxon>
        <taxon>Pseudomonadota</taxon>
        <taxon>Gammaproteobacteria</taxon>
        <taxon>Oceanospirillales</taxon>
        <taxon>Pleioneaceae</taxon>
        <taxon>Aliikangiella</taxon>
    </lineage>
</organism>
<sequence length="168" mass="19527">MFRQYFLSVEPITIRLGTNVKISHFSFIIIALLFANSASAIRCNSKLANKGDSQYKFLKLCGEPDFVEKSVVYRTASISSKHKHKWEYHTHDDDSHESDNQRTGKYHYQKYVGYRSASSQTEISHEDEQEIQIEEWTYDFGPRRLVQKVRFVDGIAVEITSLGYGFSR</sequence>
<dbReference type="Proteomes" id="UP000315439">
    <property type="component" value="Unassembled WGS sequence"/>
</dbReference>
<gene>
    <name evidence="1" type="ORF">FLL46_04590</name>
</gene>
<reference evidence="1 2" key="1">
    <citation type="submission" date="2019-07" db="EMBL/GenBank/DDBJ databases">
        <title>Draft genome for Aliikangiella sp. M105.</title>
        <authorList>
            <person name="Wang G."/>
        </authorList>
    </citation>
    <scope>NUCLEOTIDE SEQUENCE [LARGE SCALE GENOMIC DNA]</scope>
    <source>
        <strain evidence="1 2">M105</strain>
    </source>
</reference>
<dbReference type="EMBL" id="VIKS01000003">
    <property type="protein sequence ID" value="TQV88815.1"/>
    <property type="molecule type" value="Genomic_DNA"/>
</dbReference>